<evidence type="ECO:0008006" key="4">
    <source>
        <dbReference type="Google" id="ProtNLM"/>
    </source>
</evidence>
<sequence>MVLLSNFNLGKNVMFTGLLKYFSFFFLIWIYHPYNDLGKFPKSIDNGSIHDNRFNLIFNRLLAKQDLQYELPHGNLREKLSDDISIYGKIRKKKPDNFEAYVNDYKRRYRKKKGLSKLDCYCEKKLFDKILYVKGLSEKVHNDKKRFKKFFLKKYGIGLIFFALIPVFGFIFSLLFGVDGWGEGVFPFCKDTGHKNANDVQGNGCSEWHKFQMEEYTKYINPLNSIFSFTMIIIILTFLFYIIIKLIKYEKLKAGKGKMNLMDYCRFCKDVFI</sequence>
<dbReference type="InterPro" id="IPR022139">
    <property type="entry name" value="Fam-L/Fam-M-like_plasmodium"/>
</dbReference>
<organism evidence="2 3">
    <name type="scientific">Plasmodium vivax India VII</name>
    <dbReference type="NCBI Taxonomy" id="1077284"/>
    <lineage>
        <taxon>Eukaryota</taxon>
        <taxon>Sar</taxon>
        <taxon>Alveolata</taxon>
        <taxon>Apicomplexa</taxon>
        <taxon>Aconoidasida</taxon>
        <taxon>Haemosporida</taxon>
        <taxon>Plasmodiidae</taxon>
        <taxon>Plasmodium</taxon>
        <taxon>Plasmodium (Plasmodium)</taxon>
    </lineage>
</organism>
<evidence type="ECO:0000313" key="3">
    <source>
        <dbReference type="Proteomes" id="UP000053562"/>
    </source>
</evidence>
<evidence type="ECO:0000313" key="2">
    <source>
        <dbReference type="EMBL" id="KMZ82397.1"/>
    </source>
</evidence>
<evidence type="ECO:0000256" key="1">
    <source>
        <dbReference type="SAM" id="Phobius"/>
    </source>
</evidence>
<dbReference type="OrthoDB" id="10358824at2759"/>
<dbReference type="EMBL" id="KQ234198">
    <property type="protein sequence ID" value="KMZ82397.1"/>
    <property type="molecule type" value="Genomic_DNA"/>
</dbReference>
<proteinExistence type="predicted"/>
<accession>A0A0J9SK38</accession>
<keyword evidence="1" id="KW-1133">Transmembrane helix</keyword>
<keyword evidence="1" id="KW-0472">Membrane</keyword>
<keyword evidence="1" id="KW-0812">Transmembrane</keyword>
<protein>
    <recommendedName>
        <fullName evidence="4">Variable surface protein Vir10</fullName>
    </recommendedName>
</protein>
<gene>
    <name evidence="2" type="ORF">PVIIG_05568</name>
</gene>
<dbReference type="AlphaFoldDB" id="A0A0J9SK38"/>
<reference evidence="2 3" key="1">
    <citation type="submission" date="2011-08" db="EMBL/GenBank/DDBJ databases">
        <title>The Genome Sequence of Plasmodium vivax India VII.</title>
        <authorList>
            <consortium name="The Broad Institute Genome Sequencing Platform"/>
            <consortium name="The Broad Institute Genome Sequencing Center for Infectious Disease"/>
            <person name="Neafsey D."/>
            <person name="Carlton J."/>
            <person name="Barnwell J."/>
            <person name="Collins W."/>
            <person name="Escalante A."/>
            <person name="Mullikin J."/>
            <person name="Saul A."/>
            <person name="Guigo R."/>
            <person name="Camara F."/>
            <person name="Young S.K."/>
            <person name="Zeng Q."/>
            <person name="Gargeya S."/>
            <person name="Fitzgerald M."/>
            <person name="Haas B."/>
            <person name="Abouelleil A."/>
            <person name="Alvarado L."/>
            <person name="Arachchi H.M."/>
            <person name="Berlin A."/>
            <person name="Brown A."/>
            <person name="Chapman S.B."/>
            <person name="Chen Z."/>
            <person name="Dunbar C."/>
            <person name="Freedman E."/>
            <person name="Gearin G."/>
            <person name="Gellesch M."/>
            <person name="Goldberg J."/>
            <person name="Griggs A."/>
            <person name="Gujja S."/>
            <person name="Heiman D."/>
            <person name="Howarth C."/>
            <person name="Larson L."/>
            <person name="Lui A."/>
            <person name="MacDonald P.J.P."/>
            <person name="Montmayeur A."/>
            <person name="Murphy C."/>
            <person name="Neiman D."/>
            <person name="Pearson M."/>
            <person name="Priest M."/>
            <person name="Roberts A."/>
            <person name="Saif S."/>
            <person name="Shea T."/>
            <person name="Shenoy N."/>
            <person name="Sisk P."/>
            <person name="Stolte C."/>
            <person name="Sykes S."/>
            <person name="Wortman J."/>
            <person name="Nusbaum C."/>
            <person name="Birren B."/>
        </authorList>
    </citation>
    <scope>NUCLEOTIDE SEQUENCE [LARGE SCALE GENOMIC DNA]</scope>
    <source>
        <strain evidence="2 3">India VII</strain>
    </source>
</reference>
<name>A0A0J9SK38_PLAVI</name>
<dbReference type="Proteomes" id="UP000053562">
    <property type="component" value="Unassembled WGS sequence"/>
</dbReference>
<feature type="transmembrane region" description="Helical" evidence="1">
    <location>
        <begin position="155"/>
        <end position="178"/>
    </location>
</feature>
<dbReference type="Pfam" id="PF12420">
    <property type="entry name" value="DUF3671"/>
    <property type="match status" value="1"/>
</dbReference>
<feature type="transmembrane region" description="Helical" evidence="1">
    <location>
        <begin position="226"/>
        <end position="244"/>
    </location>
</feature>
<feature type="transmembrane region" description="Helical" evidence="1">
    <location>
        <begin position="12"/>
        <end position="32"/>
    </location>
</feature>